<accession>A0ACC1AN32</accession>
<dbReference type="Proteomes" id="UP001164250">
    <property type="component" value="Chromosome 9"/>
</dbReference>
<evidence type="ECO:0000313" key="1">
    <source>
        <dbReference type="EMBL" id="KAJ0088053.1"/>
    </source>
</evidence>
<sequence length="391" mass="44637">MWEWHTTRLWKKVREFVQKNDYSSQDPLTWSRELEKHCYGDLSYAQVQANNDMEDQSQVEIRRDATFVGVYDGHGGPEASRFICDNQFLHLMRLARENGAFSEDNLRLAFSTTEDAFLNLVRRTCRINPPIVGTGSCCLVGVIWRGTLYVANVGDSRALIVSLDRSNKIVAEQLTRDHNASIEEVRQELKSLHPDDSHIVVMKHGVWRIKGIIQVSRSIGDVYLKRPEFFGAFPKFSSISLCRPVLTAEPSIYTRVLQPNDKFLIFASHGLWEHLTNQEAAEIVHNNPRYGVARRLLETAIDMAARKREMRYTDVRRVDKGVRSHFHDDITVVVIFIDHHLLGKRNSVPELSIRGGARLNDLISPQPPMHSNPMAPTTPTRPPFGGQQPHP</sequence>
<proteinExistence type="predicted"/>
<comment type="caution">
    <text evidence="1">The sequence shown here is derived from an EMBL/GenBank/DDBJ whole genome shotgun (WGS) entry which is preliminary data.</text>
</comment>
<protein>
    <submittedName>
        <fullName evidence="1">Uncharacterized protein</fullName>
    </submittedName>
</protein>
<dbReference type="EMBL" id="CM047905">
    <property type="protein sequence ID" value="KAJ0088053.1"/>
    <property type="molecule type" value="Genomic_DNA"/>
</dbReference>
<keyword evidence="2" id="KW-1185">Reference proteome</keyword>
<reference evidence="2" key="1">
    <citation type="journal article" date="2023" name="G3 (Bethesda)">
        <title>Genome assembly and association tests identify interacting loci associated with vigor, precocity, and sex in interspecific pistachio rootstocks.</title>
        <authorList>
            <person name="Palmer W."/>
            <person name="Jacygrad E."/>
            <person name="Sagayaradj S."/>
            <person name="Cavanaugh K."/>
            <person name="Han R."/>
            <person name="Bertier L."/>
            <person name="Beede B."/>
            <person name="Kafkas S."/>
            <person name="Golino D."/>
            <person name="Preece J."/>
            <person name="Michelmore R."/>
        </authorList>
    </citation>
    <scope>NUCLEOTIDE SEQUENCE [LARGE SCALE GENOMIC DNA]</scope>
</reference>
<name>A0ACC1AN32_9ROSI</name>
<gene>
    <name evidence="1" type="ORF">Patl1_32972</name>
</gene>
<evidence type="ECO:0000313" key="2">
    <source>
        <dbReference type="Proteomes" id="UP001164250"/>
    </source>
</evidence>
<organism evidence="1 2">
    <name type="scientific">Pistacia atlantica</name>
    <dbReference type="NCBI Taxonomy" id="434234"/>
    <lineage>
        <taxon>Eukaryota</taxon>
        <taxon>Viridiplantae</taxon>
        <taxon>Streptophyta</taxon>
        <taxon>Embryophyta</taxon>
        <taxon>Tracheophyta</taxon>
        <taxon>Spermatophyta</taxon>
        <taxon>Magnoliopsida</taxon>
        <taxon>eudicotyledons</taxon>
        <taxon>Gunneridae</taxon>
        <taxon>Pentapetalae</taxon>
        <taxon>rosids</taxon>
        <taxon>malvids</taxon>
        <taxon>Sapindales</taxon>
        <taxon>Anacardiaceae</taxon>
        <taxon>Pistacia</taxon>
    </lineage>
</organism>